<sequence length="147" mass="15974">MTTMESAAGELAAIDMPMKGVIPHLAVDGASAASEFYQKAFGAKEVFRLPADDGVRLLHCALLVNGGTLMICDVFPDMPEHGAPFQPSSSYTMHLQVDDIDSWSQRALDAGAEVVMPVDLMFWGDRYGILRDPFGIQWSMGEPQPKA</sequence>
<evidence type="ECO:0000259" key="1">
    <source>
        <dbReference type="PROSITE" id="PS51819"/>
    </source>
</evidence>
<dbReference type="InterPro" id="IPR029068">
    <property type="entry name" value="Glyas_Bleomycin-R_OHBP_Dase"/>
</dbReference>
<comment type="caution">
    <text evidence="2">The sequence shown here is derived from an EMBL/GenBank/DDBJ whole genome shotgun (WGS) entry which is preliminary data.</text>
</comment>
<feature type="domain" description="VOC" evidence="1">
    <location>
        <begin position="17"/>
        <end position="143"/>
    </location>
</feature>
<dbReference type="PANTHER" id="PTHR34109">
    <property type="entry name" value="BNAUNNG04460D PROTEIN-RELATED"/>
    <property type="match status" value="1"/>
</dbReference>
<gene>
    <name evidence="2" type="ORF">ABID41_003338</name>
</gene>
<dbReference type="PANTHER" id="PTHR34109:SF1">
    <property type="entry name" value="VOC DOMAIN-CONTAINING PROTEIN"/>
    <property type="match status" value="1"/>
</dbReference>
<keyword evidence="3" id="KW-1185">Reference proteome</keyword>
<evidence type="ECO:0000313" key="2">
    <source>
        <dbReference type="EMBL" id="MET3528199.1"/>
    </source>
</evidence>
<protein>
    <submittedName>
        <fullName evidence="2">Glyoxalase superfamily protein PhnB</fullName>
    </submittedName>
</protein>
<dbReference type="EMBL" id="JBEPLU010000003">
    <property type="protein sequence ID" value="MET3528199.1"/>
    <property type="molecule type" value="Genomic_DNA"/>
</dbReference>
<evidence type="ECO:0000313" key="3">
    <source>
        <dbReference type="Proteomes" id="UP001549110"/>
    </source>
</evidence>
<reference evidence="2 3" key="1">
    <citation type="submission" date="2024-06" db="EMBL/GenBank/DDBJ databases">
        <title>Genomic Encyclopedia of Type Strains, Phase IV (KMG-IV): sequencing the most valuable type-strain genomes for metagenomic binning, comparative biology and taxonomic classification.</title>
        <authorList>
            <person name="Goeker M."/>
        </authorList>
    </citation>
    <scope>NUCLEOTIDE SEQUENCE [LARGE SCALE GENOMIC DNA]</scope>
    <source>
        <strain evidence="2 3">DSM 17809</strain>
    </source>
</reference>
<dbReference type="Gene3D" id="3.30.720.120">
    <property type="match status" value="1"/>
</dbReference>
<dbReference type="InterPro" id="IPR004360">
    <property type="entry name" value="Glyas_Fos-R_dOase_dom"/>
</dbReference>
<dbReference type="SUPFAM" id="SSF54593">
    <property type="entry name" value="Glyoxalase/Bleomycin resistance protein/Dihydroxybiphenyl dioxygenase"/>
    <property type="match status" value="1"/>
</dbReference>
<dbReference type="InterPro" id="IPR037523">
    <property type="entry name" value="VOC_core"/>
</dbReference>
<dbReference type="PROSITE" id="PS51819">
    <property type="entry name" value="VOC"/>
    <property type="match status" value="1"/>
</dbReference>
<dbReference type="Proteomes" id="UP001549110">
    <property type="component" value="Unassembled WGS sequence"/>
</dbReference>
<organism evidence="2 3">
    <name type="scientific">Phenylobacterium koreense</name>
    <dbReference type="NCBI Taxonomy" id="266125"/>
    <lineage>
        <taxon>Bacteria</taxon>
        <taxon>Pseudomonadati</taxon>
        <taxon>Pseudomonadota</taxon>
        <taxon>Alphaproteobacteria</taxon>
        <taxon>Caulobacterales</taxon>
        <taxon>Caulobacteraceae</taxon>
        <taxon>Phenylobacterium</taxon>
    </lineage>
</organism>
<name>A0ABV2EMB2_9CAUL</name>
<dbReference type="Pfam" id="PF00903">
    <property type="entry name" value="Glyoxalase"/>
    <property type="match status" value="1"/>
</dbReference>
<dbReference type="Gene3D" id="3.30.720.110">
    <property type="match status" value="1"/>
</dbReference>
<dbReference type="RefSeq" id="WP_354298176.1">
    <property type="nucleotide sequence ID" value="NZ_JBEPLU010000003.1"/>
</dbReference>
<accession>A0ABV2EMB2</accession>
<dbReference type="CDD" id="cd07246">
    <property type="entry name" value="VOC_like"/>
    <property type="match status" value="1"/>
</dbReference>
<proteinExistence type="predicted"/>